<dbReference type="PANTHER" id="PTHR15375">
    <property type="entry name" value="ACTIVATOR OF S-PHASE KINASE-RELATED"/>
    <property type="match status" value="1"/>
</dbReference>
<dbReference type="EMBL" id="JELW01000001">
    <property type="protein sequence ID" value="EXV05685.1"/>
    <property type="molecule type" value="Genomic_DNA"/>
</dbReference>
<dbReference type="InterPro" id="IPR013939">
    <property type="entry name" value="Regulatory_Dfp1/Him1"/>
</dbReference>
<dbReference type="GO" id="GO:0043539">
    <property type="term" value="F:protein serine/threonine kinase activator activity"/>
    <property type="evidence" value="ECO:0007669"/>
    <property type="project" value="TreeGrafter"/>
</dbReference>
<evidence type="ECO:0000313" key="8">
    <source>
        <dbReference type="Proteomes" id="UP000030151"/>
    </source>
</evidence>
<dbReference type="Proteomes" id="UP000030151">
    <property type="component" value="Unassembled WGS sequence"/>
</dbReference>
<feature type="domain" description="DBF4-type" evidence="6">
    <location>
        <begin position="575"/>
        <end position="624"/>
    </location>
</feature>
<proteinExistence type="predicted"/>
<feature type="compositionally biased region" description="Low complexity" evidence="5">
    <location>
        <begin position="535"/>
        <end position="546"/>
    </location>
</feature>
<evidence type="ECO:0000256" key="3">
    <source>
        <dbReference type="ARBA" id="ARBA00022833"/>
    </source>
</evidence>
<name>A0A0A1V731_9HYPO</name>
<evidence type="ECO:0000256" key="2">
    <source>
        <dbReference type="ARBA" id="ARBA00022771"/>
    </source>
</evidence>
<dbReference type="GO" id="GO:0003676">
    <property type="term" value="F:nucleic acid binding"/>
    <property type="evidence" value="ECO:0007669"/>
    <property type="project" value="InterPro"/>
</dbReference>
<accession>A0A0A1V731</accession>
<dbReference type="GO" id="GO:0010571">
    <property type="term" value="P:positive regulation of nuclear cell cycle DNA replication"/>
    <property type="evidence" value="ECO:0007669"/>
    <property type="project" value="TreeGrafter"/>
</dbReference>
<dbReference type="AlphaFoldDB" id="A0A0A1V731"/>
<feature type="region of interest" description="Disordered" evidence="5">
    <location>
        <begin position="211"/>
        <end position="233"/>
    </location>
</feature>
<dbReference type="InterPro" id="IPR051590">
    <property type="entry name" value="Replication_Regulatory_Kinase"/>
</dbReference>
<keyword evidence="3" id="KW-0862">Zinc</keyword>
<dbReference type="CDD" id="cd00027">
    <property type="entry name" value="BRCT"/>
    <property type="match status" value="1"/>
</dbReference>
<dbReference type="Pfam" id="PF22437">
    <property type="entry name" value="DBF4_BRCT"/>
    <property type="match status" value="1"/>
</dbReference>
<dbReference type="PROSITE" id="PS51265">
    <property type="entry name" value="ZF_DBF4"/>
    <property type="match status" value="1"/>
</dbReference>
<evidence type="ECO:0000256" key="4">
    <source>
        <dbReference type="PROSITE-ProRule" id="PRU00600"/>
    </source>
</evidence>
<feature type="region of interest" description="Disordered" evidence="5">
    <location>
        <begin position="532"/>
        <end position="580"/>
    </location>
</feature>
<feature type="compositionally biased region" description="Acidic residues" evidence="5">
    <location>
        <begin position="177"/>
        <end position="186"/>
    </location>
</feature>
<dbReference type="FunFam" id="6.10.250.3410:FF:000001">
    <property type="entry name" value="Protein DBF4 homolog A"/>
    <property type="match status" value="1"/>
</dbReference>
<organism evidence="7 8">
    <name type="scientific">Metarhizium robertsii</name>
    <dbReference type="NCBI Taxonomy" id="568076"/>
    <lineage>
        <taxon>Eukaryota</taxon>
        <taxon>Fungi</taxon>
        <taxon>Dikarya</taxon>
        <taxon>Ascomycota</taxon>
        <taxon>Pezizomycotina</taxon>
        <taxon>Sordariomycetes</taxon>
        <taxon>Hypocreomycetidae</taxon>
        <taxon>Hypocreales</taxon>
        <taxon>Clavicipitaceae</taxon>
        <taxon>Metarhizium</taxon>
    </lineage>
</organism>
<comment type="caution">
    <text evidence="7">The sequence shown here is derived from an EMBL/GenBank/DDBJ whole genome shotgun (WGS) entry which is preliminary data.</text>
</comment>
<dbReference type="Gene3D" id="3.40.50.10190">
    <property type="entry name" value="BRCT domain"/>
    <property type="match status" value="2"/>
</dbReference>
<reference evidence="7 8" key="1">
    <citation type="submission" date="2014-02" db="EMBL/GenBank/DDBJ databases">
        <title>The genome sequence of the entomopathogenic fungus Metarhizium robertsii ARSEF 2575.</title>
        <authorList>
            <person name="Giuliano Garisto Donzelli B."/>
            <person name="Roe B.A."/>
            <person name="Macmil S.L."/>
            <person name="Krasnoff S.B."/>
            <person name="Gibson D.M."/>
        </authorList>
    </citation>
    <scope>NUCLEOTIDE SEQUENCE [LARGE SCALE GENOMIC DNA]</scope>
    <source>
        <strain evidence="7 8">ARSEF 2575</strain>
    </source>
</reference>
<feature type="compositionally biased region" description="Polar residues" evidence="5">
    <location>
        <begin position="212"/>
        <end position="222"/>
    </location>
</feature>
<protein>
    <submittedName>
        <fullName evidence="7">Dfp1/Him1 and DBF zinc finger domain protein</fullName>
    </submittedName>
</protein>
<dbReference type="PANTHER" id="PTHR15375:SF26">
    <property type="entry name" value="PROTEIN CHIFFON"/>
    <property type="match status" value="1"/>
</dbReference>
<dbReference type="InterPro" id="IPR038545">
    <property type="entry name" value="Znf_DBF_sf"/>
</dbReference>
<dbReference type="Gene3D" id="6.10.250.3410">
    <property type="entry name" value="DBF zinc finger"/>
    <property type="match status" value="1"/>
</dbReference>
<dbReference type="InterPro" id="IPR036420">
    <property type="entry name" value="BRCT_dom_sf"/>
</dbReference>
<keyword evidence="2 4" id="KW-0863">Zinc-finger</keyword>
<keyword evidence="1" id="KW-0479">Metal-binding</keyword>
<dbReference type="GO" id="GO:0031431">
    <property type="term" value="C:Dbf4-dependent protein kinase complex"/>
    <property type="evidence" value="ECO:0007669"/>
    <property type="project" value="TreeGrafter"/>
</dbReference>
<dbReference type="HOGENOM" id="CLU_017715_0_0_1"/>
<dbReference type="GO" id="GO:0008270">
    <property type="term" value="F:zinc ion binding"/>
    <property type="evidence" value="ECO:0007669"/>
    <property type="project" value="UniProtKB-KW"/>
</dbReference>
<evidence type="ECO:0000256" key="5">
    <source>
        <dbReference type="SAM" id="MobiDB-lite"/>
    </source>
</evidence>
<feature type="compositionally biased region" description="Polar residues" evidence="5">
    <location>
        <begin position="1"/>
        <end position="16"/>
    </location>
</feature>
<dbReference type="InterPro" id="IPR006572">
    <property type="entry name" value="Znf_DBF"/>
</dbReference>
<dbReference type="SMART" id="SM00586">
    <property type="entry name" value="ZnF_DBF"/>
    <property type="match status" value="1"/>
</dbReference>
<dbReference type="InterPro" id="IPR055116">
    <property type="entry name" value="DBF4_BRCT"/>
</dbReference>
<evidence type="ECO:0000259" key="6">
    <source>
        <dbReference type="PROSITE" id="PS51265"/>
    </source>
</evidence>
<sequence>MSSRRVPLTSNPNVANSPLRGPGSLHAYAKQKRSYANVQREEAYGQPPPVKKQVLEDGTQRAVRSPSKAHRTQVVVQRSSTRLVAKDRATRTTQVSTRTVQDVDTEKEVWKKHHRAKFPKMVFYFESIPDDIRAKLTKRVNYLGARQEPFFSIDITHVVTTRSIPPEKSGTQHEESLEQEQQEPEEQPQTINPSLLDRNTAAGRRKLLFDFRQTQIPSQQADDPTRRTKGTRNNDVLHKAREMGKKIWSLDKFQNMLAVLLESETRGATYASGTTSVRSQYGVTKGSHEPNLLQLLHNERLNGPSDRDPTAVNRELVYFKGPYIYVWDMDDKYKPIMVREYAKAVNKQDGEWPQFRSVGNGRCPFVEEIEIPEKEQRRNREREKDARLVKREDPVPILKPPEIPIPKPVTGKRTLTEMEDGQNRVRTGLAMDVFNPAKAVLSKQAELKSQNAFTSRAEGTRLFAGEPVASGMQPSNVTSAIRSQMISSTSGINGGKAGTSKEVHGLQRKVLQKANPASHDVSSRRFAEVSMDVASSRSTTMSRQTSKAVQPHDDESQRTECREKKSNSQSLKSKRDLKPGYCENCQDKFPDFDEHILSRKHRKFAENDDNWTELDLLLEQLKRMPKYAGAESDNDDNGW</sequence>
<dbReference type="Pfam" id="PF07535">
    <property type="entry name" value="zf-DBF"/>
    <property type="match status" value="1"/>
</dbReference>
<dbReference type="Pfam" id="PF08630">
    <property type="entry name" value="Dfp1_Him1_M"/>
    <property type="match status" value="1"/>
</dbReference>
<gene>
    <name evidence="7" type="ORF">X797_000402</name>
</gene>
<feature type="region of interest" description="Disordered" evidence="5">
    <location>
        <begin position="1"/>
        <end position="52"/>
    </location>
</feature>
<evidence type="ECO:0000313" key="7">
    <source>
        <dbReference type="EMBL" id="EXV05685.1"/>
    </source>
</evidence>
<dbReference type="GO" id="GO:1901987">
    <property type="term" value="P:regulation of cell cycle phase transition"/>
    <property type="evidence" value="ECO:0007669"/>
    <property type="project" value="TreeGrafter"/>
</dbReference>
<dbReference type="eggNOG" id="KOG4139">
    <property type="taxonomic scope" value="Eukaryota"/>
</dbReference>
<feature type="region of interest" description="Disordered" evidence="5">
    <location>
        <begin position="164"/>
        <end position="195"/>
    </location>
</feature>
<dbReference type="SUPFAM" id="SSF52113">
    <property type="entry name" value="BRCT domain"/>
    <property type="match status" value="1"/>
</dbReference>
<feature type="compositionally biased region" description="Basic and acidic residues" evidence="5">
    <location>
        <begin position="550"/>
        <end position="566"/>
    </location>
</feature>
<evidence type="ECO:0000256" key="1">
    <source>
        <dbReference type="ARBA" id="ARBA00022723"/>
    </source>
</evidence>
<dbReference type="OrthoDB" id="21380at2759"/>